<dbReference type="InterPro" id="IPR050250">
    <property type="entry name" value="Macrolide_Exporter_MacB"/>
</dbReference>
<protein>
    <submittedName>
        <fullName evidence="9">FtsX-like permease family protein</fullName>
    </submittedName>
</protein>
<dbReference type="InterPro" id="IPR003838">
    <property type="entry name" value="ABC3_permease_C"/>
</dbReference>
<dbReference type="PANTHER" id="PTHR30572">
    <property type="entry name" value="MEMBRANE COMPONENT OF TRANSPORTER-RELATED"/>
    <property type="match status" value="1"/>
</dbReference>
<feature type="transmembrane region" description="Helical" evidence="7">
    <location>
        <begin position="540"/>
        <end position="568"/>
    </location>
</feature>
<feature type="domain" description="ABC3 transporter permease C-terminal" evidence="8">
    <location>
        <begin position="735"/>
        <end position="845"/>
    </location>
</feature>
<feature type="transmembrane region" description="Helical" evidence="7">
    <location>
        <begin position="589"/>
        <end position="613"/>
    </location>
</feature>
<feature type="transmembrane region" description="Helical" evidence="7">
    <location>
        <begin position="16"/>
        <end position="34"/>
    </location>
</feature>
<evidence type="ECO:0000256" key="1">
    <source>
        <dbReference type="ARBA" id="ARBA00004651"/>
    </source>
</evidence>
<keyword evidence="5 7" id="KW-0472">Membrane</keyword>
<feature type="transmembrane region" description="Helical" evidence="7">
    <location>
        <begin position="732"/>
        <end position="753"/>
    </location>
</feature>
<dbReference type="Proteomes" id="UP001597383">
    <property type="component" value="Unassembled WGS sequence"/>
</dbReference>
<feature type="transmembrane region" description="Helical" evidence="7">
    <location>
        <begin position="774"/>
        <end position="803"/>
    </location>
</feature>
<gene>
    <name evidence="9" type="ORF">ACFSJF_15335</name>
</gene>
<keyword evidence="3 7" id="KW-0812">Transmembrane</keyword>
<keyword evidence="2" id="KW-1003">Cell membrane</keyword>
<evidence type="ECO:0000256" key="2">
    <source>
        <dbReference type="ARBA" id="ARBA00022475"/>
    </source>
</evidence>
<evidence type="ECO:0000256" key="3">
    <source>
        <dbReference type="ARBA" id="ARBA00022692"/>
    </source>
</evidence>
<organism evidence="9 10">
    <name type="scientific">Ornithinibacillus salinisoli</name>
    <dbReference type="NCBI Taxonomy" id="1848459"/>
    <lineage>
        <taxon>Bacteria</taxon>
        <taxon>Bacillati</taxon>
        <taxon>Bacillota</taxon>
        <taxon>Bacilli</taxon>
        <taxon>Bacillales</taxon>
        <taxon>Bacillaceae</taxon>
        <taxon>Ornithinibacillus</taxon>
    </lineage>
</organism>
<keyword evidence="4 7" id="KW-1133">Transmembrane helix</keyword>
<sequence>MIRFIFKNWIKHKERFILLIIGVLTISVGLSYLFNITETNKGTIENTLQKHWQPSYDIVVRPKESQSLPEQNNQLLEPNFLSNIQGGISVDQYNKIKVLDHVEVAAPVAMIGYTGITINYNVDKSNFVEEPGIYRTVNTYTEDADYKTGTYFTIGEDYYINERMKGNPLDNGISSTSQQLLVGIDPQAEAELVGLDDALGDYEQNRYFQGSDRVYDKGEGIIHAPLLINPNPLDQLQFISKVEKLDIDETTIQKLQEKNEKKEIDHFLDGIEKRKEVFSFSVTGAQIKNTFFKNTFGANPFTGKQIGESKGELYPRMIMFYKTSPLDYKKTMSPYPKRWGHAYQINEKQLTSKDKSVENFVKNTYRDLNVLPLQDTYNIPFDVLGFFDPDKLEISRDPLSQLPMETYRPATADKVLDASGQPVNPPKKVPSTGNPVGLLTEPPTLLTTIDAAVALNGIEAISAIRIKVEGVEEIGLQSHGIVEQVAKDIEEQTGLMTDITIGSSPQPVLIHINKLDGEDYWIEQPWIHLGAAITVFEETMLGYTGIIVAIIAVAVIYVIATNYISYLSRRHEFGILLSMGWRTRDLRKVILSESFLLSFLAILILWIISFMWFEQGNTVSILKTLFASLVILLIYLTGASIPIIGVRNINPYETIHSGEFSTRTTRIFKSFNRLTLVLNNFYGKIKRNLFSIFVITIPTTLVTIFLFITVYLKGVLFTSWLGEYVALEVESTHYIAVGIASVIALLTTAEIMWQNVSERKAELSLLKAIGWKNSAIQSLILLEGLLVGISGAILGTILASLILFFMYGSIAVSQIYIYLISASIPIMIGFLGSILPSKFAIKINPYQGIRERK</sequence>
<reference evidence="10" key="1">
    <citation type="journal article" date="2019" name="Int. J. Syst. Evol. Microbiol.">
        <title>The Global Catalogue of Microorganisms (GCM) 10K type strain sequencing project: providing services to taxonomists for standard genome sequencing and annotation.</title>
        <authorList>
            <consortium name="The Broad Institute Genomics Platform"/>
            <consortium name="The Broad Institute Genome Sequencing Center for Infectious Disease"/>
            <person name="Wu L."/>
            <person name="Ma J."/>
        </authorList>
    </citation>
    <scope>NUCLEOTIDE SEQUENCE [LARGE SCALE GENOMIC DNA]</scope>
    <source>
        <strain evidence="10">R28</strain>
    </source>
</reference>
<evidence type="ECO:0000256" key="5">
    <source>
        <dbReference type="ARBA" id="ARBA00023136"/>
    </source>
</evidence>
<evidence type="ECO:0000256" key="6">
    <source>
        <dbReference type="ARBA" id="ARBA00038076"/>
    </source>
</evidence>
<feature type="transmembrane region" description="Helical" evidence="7">
    <location>
        <begin position="625"/>
        <end position="646"/>
    </location>
</feature>
<comment type="caution">
    <text evidence="9">The sequence shown here is derived from an EMBL/GenBank/DDBJ whole genome shotgun (WGS) entry which is preliminary data.</text>
</comment>
<accession>A0ABW4W1W8</accession>
<dbReference type="EMBL" id="JBHUHQ010000020">
    <property type="protein sequence ID" value="MFD2045648.1"/>
    <property type="molecule type" value="Genomic_DNA"/>
</dbReference>
<comment type="similarity">
    <text evidence="6">Belongs to the ABC-4 integral membrane protein family.</text>
</comment>
<name>A0ABW4W1W8_9BACI</name>
<feature type="transmembrane region" description="Helical" evidence="7">
    <location>
        <begin position="815"/>
        <end position="835"/>
    </location>
</feature>
<evidence type="ECO:0000313" key="10">
    <source>
        <dbReference type="Proteomes" id="UP001597383"/>
    </source>
</evidence>
<proteinExistence type="inferred from homology"/>
<evidence type="ECO:0000256" key="7">
    <source>
        <dbReference type="SAM" id="Phobius"/>
    </source>
</evidence>
<dbReference type="Pfam" id="PF02687">
    <property type="entry name" value="FtsX"/>
    <property type="match status" value="2"/>
</dbReference>
<dbReference type="PANTHER" id="PTHR30572:SF4">
    <property type="entry name" value="ABC TRANSPORTER PERMEASE YTRF"/>
    <property type="match status" value="1"/>
</dbReference>
<evidence type="ECO:0000256" key="4">
    <source>
        <dbReference type="ARBA" id="ARBA00022989"/>
    </source>
</evidence>
<evidence type="ECO:0000313" key="9">
    <source>
        <dbReference type="EMBL" id="MFD2045648.1"/>
    </source>
</evidence>
<feature type="domain" description="ABC3 transporter permease C-terminal" evidence="8">
    <location>
        <begin position="546"/>
        <end position="651"/>
    </location>
</feature>
<feature type="transmembrane region" description="Helical" evidence="7">
    <location>
        <begin position="689"/>
        <end position="712"/>
    </location>
</feature>
<evidence type="ECO:0000259" key="8">
    <source>
        <dbReference type="Pfam" id="PF02687"/>
    </source>
</evidence>
<comment type="subcellular location">
    <subcellularLocation>
        <location evidence="1">Cell membrane</location>
        <topology evidence="1">Multi-pass membrane protein</topology>
    </subcellularLocation>
</comment>
<dbReference type="RefSeq" id="WP_377558291.1">
    <property type="nucleotide sequence ID" value="NZ_JBHUHQ010000020.1"/>
</dbReference>
<keyword evidence="10" id="KW-1185">Reference proteome</keyword>